<feature type="compositionally biased region" description="Polar residues" evidence="1">
    <location>
        <begin position="42"/>
        <end position="51"/>
    </location>
</feature>
<sequence length="308" mass="35133">SSPVRKSREPGEKPLHQSKPLNKVIVSFVKPTGTPEIRSEDIYSNSVSPTKEPTDSPRFEHAYIPGDVIRHLGAYHSQMTSHMTPISTCLDDDVQSERSYGENVIGYSPGVTSRTNILSHMAKHKTSWVENSIQNRVQTAQRTSPILVKGTNPNSFETPYEKSQRSKDTSTKGVRNGKRYDLLPICKYLAHFQNQIKMANKEEKRLPLVRISSVQRMPSLPSPSEHQSRLPGFYPRFYRGKTFFTERHQFKPREARSLPTRGEAAFIEIREQLPRLYRKQYNAPVVVMGREQKAITSSREKVALPVVT</sequence>
<dbReference type="KEGG" id="aten:116300767"/>
<organism evidence="2 3">
    <name type="scientific">Actinia tenebrosa</name>
    <name type="common">Australian red waratah sea anemone</name>
    <dbReference type="NCBI Taxonomy" id="6105"/>
    <lineage>
        <taxon>Eukaryota</taxon>
        <taxon>Metazoa</taxon>
        <taxon>Cnidaria</taxon>
        <taxon>Anthozoa</taxon>
        <taxon>Hexacorallia</taxon>
        <taxon>Actiniaria</taxon>
        <taxon>Actiniidae</taxon>
        <taxon>Actinia</taxon>
    </lineage>
</organism>
<reference evidence="3" key="1">
    <citation type="submission" date="2025-08" db="UniProtKB">
        <authorList>
            <consortium name="RefSeq"/>
        </authorList>
    </citation>
    <scope>IDENTIFICATION</scope>
    <source>
        <tissue evidence="3">Tentacle</tissue>
    </source>
</reference>
<feature type="region of interest" description="Disordered" evidence="1">
    <location>
        <begin position="35"/>
        <end position="57"/>
    </location>
</feature>
<dbReference type="RefSeq" id="XP_031565551.1">
    <property type="nucleotide sequence ID" value="XM_031709691.1"/>
</dbReference>
<dbReference type="OrthoDB" id="5960464at2759"/>
<evidence type="ECO:0000313" key="2">
    <source>
        <dbReference type="Proteomes" id="UP000515163"/>
    </source>
</evidence>
<accession>A0A6P8IFL7</accession>
<proteinExistence type="predicted"/>
<feature type="non-terminal residue" evidence="3">
    <location>
        <position position="1"/>
    </location>
</feature>
<feature type="compositionally biased region" description="Basic and acidic residues" evidence="1">
    <location>
        <begin position="1"/>
        <end position="15"/>
    </location>
</feature>
<feature type="region of interest" description="Disordered" evidence="1">
    <location>
        <begin position="147"/>
        <end position="175"/>
    </location>
</feature>
<dbReference type="Proteomes" id="UP000515163">
    <property type="component" value="Unplaced"/>
</dbReference>
<name>A0A6P8IFL7_ACTTE</name>
<dbReference type="GeneID" id="116300767"/>
<evidence type="ECO:0000256" key="1">
    <source>
        <dbReference type="SAM" id="MobiDB-lite"/>
    </source>
</evidence>
<gene>
    <name evidence="3" type="primary">LOC116300767</name>
</gene>
<keyword evidence="2" id="KW-1185">Reference proteome</keyword>
<dbReference type="AlphaFoldDB" id="A0A6P8IFL7"/>
<protein>
    <submittedName>
        <fullName evidence="3">Uncharacterized protein LOC116300767</fullName>
    </submittedName>
</protein>
<feature type="compositionally biased region" description="Basic and acidic residues" evidence="1">
    <location>
        <begin position="159"/>
        <end position="170"/>
    </location>
</feature>
<dbReference type="InParanoid" id="A0A6P8IFL7"/>
<evidence type="ECO:0000313" key="3">
    <source>
        <dbReference type="RefSeq" id="XP_031565551.1"/>
    </source>
</evidence>
<feature type="region of interest" description="Disordered" evidence="1">
    <location>
        <begin position="1"/>
        <end position="22"/>
    </location>
</feature>